<proteinExistence type="predicted"/>
<protein>
    <submittedName>
        <fullName evidence="1">Uncharacterized protein</fullName>
    </submittedName>
</protein>
<organism evidence="1 2">
    <name type="scientific">Punica granatum</name>
    <name type="common">Pomegranate</name>
    <dbReference type="NCBI Taxonomy" id="22663"/>
    <lineage>
        <taxon>Eukaryota</taxon>
        <taxon>Viridiplantae</taxon>
        <taxon>Streptophyta</taxon>
        <taxon>Embryophyta</taxon>
        <taxon>Tracheophyta</taxon>
        <taxon>Spermatophyta</taxon>
        <taxon>Magnoliopsida</taxon>
        <taxon>eudicotyledons</taxon>
        <taxon>Gunneridae</taxon>
        <taxon>Pentapetalae</taxon>
        <taxon>rosids</taxon>
        <taxon>malvids</taxon>
        <taxon>Myrtales</taxon>
        <taxon>Lythraceae</taxon>
        <taxon>Punica</taxon>
    </lineage>
</organism>
<dbReference type="Proteomes" id="UP000233551">
    <property type="component" value="Unassembled WGS sequence"/>
</dbReference>
<dbReference type="EMBL" id="PGOL01008205">
    <property type="protein sequence ID" value="PKI31921.1"/>
    <property type="molecule type" value="Genomic_DNA"/>
</dbReference>
<accession>A0A2I0HJS5</accession>
<comment type="caution">
    <text evidence="1">The sequence shown here is derived from an EMBL/GenBank/DDBJ whole genome shotgun (WGS) entry which is preliminary data.</text>
</comment>
<evidence type="ECO:0000313" key="2">
    <source>
        <dbReference type="Proteomes" id="UP000233551"/>
    </source>
</evidence>
<name>A0A2I0HJS5_PUNGR</name>
<gene>
    <name evidence="1" type="ORF">CRG98_047684</name>
</gene>
<keyword evidence="2" id="KW-1185">Reference proteome</keyword>
<reference evidence="1 2" key="1">
    <citation type="submission" date="2017-11" db="EMBL/GenBank/DDBJ databases">
        <title>De-novo sequencing of pomegranate (Punica granatum L.) genome.</title>
        <authorList>
            <person name="Akparov Z."/>
            <person name="Amiraslanov A."/>
            <person name="Hajiyeva S."/>
            <person name="Abbasov M."/>
            <person name="Kaur K."/>
            <person name="Hamwieh A."/>
            <person name="Solovyev V."/>
            <person name="Salamov A."/>
            <person name="Braich B."/>
            <person name="Kosarev P."/>
            <person name="Mahmoud A."/>
            <person name="Hajiyev E."/>
            <person name="Babayeva S."/>
            <person name="Izzatullayeva V."/>
            <person name="Mammadov A."/>
            <person name="Mammadov A."/>
            <person name="Sharifova S."/>
            <person name="Ojaghi J."/>
            <person name="Eynullazada K."/>
            <person name="Bayramov B."/>
            <person name="Abdulazimova A."/>
            <person name="Shahmuradov I."/>
        </authorList>
    </citation>
    <scope>NUCLEOTIDE SEQUENCE [LARGE SCALE GENOMIC DNA]</scope>
    <source>
        <strain evidence="2">cv. AG2017</strain>
        <tissue evidence="1">Leaf</tissue>
    </source>
</reference>
<evidence type="ECO:0000313" key="1">
    <source>
        <dbReference type="EMBL" id="PKI31921.1"/>
    </source>
</evidence>
<sequence>MDGHEPHNSLNLTAKWSGQGLSLHRGEYGTDVWVHSDVVEVSINDLAGNLDLGGGPLEEAAKETSSAR</sequence>
<dbReference type="AlphaFoldDB" id="A0A2I0HJS5"/>